<keyword evidence="2" id="KW-1185">Reference proteome</keyword>
<comment type="caution">
    <text evidence="1">The sequence shown here is derived from an EMBL/GenBank/DDBJ whole genome shotgun (WGS) entry which is preliminary data.</text>
</comment>
<proteinExistence type="predicted"/>
<name>A0A9D4DNC5_DREPO</name>
<gene>
    <name evidence="1" type="ORF">DPMN_186713</name>
</gene>
<evidence type="ECO:0000313" key="2">
    <source>
        <dbReference type="Proteomes" id="UP000828390"/>
    </source>
</evidence>
<accession>A0A9D4DNC5</accession>
<organism evidence="1 2">
    <name type="scientific">Dreissena polymorpha</name>
    <name type="common">Zebra mussel</name>
    <name type="synonym">Mytilus polymorpha</name>
    <dbReference type="NCBI Taxonomy" id="45954"/>
    <lineage>
        <taxon>Eukaryota</taxon>
        <taxon>Metazoa</taxon>
        <taxon>Spiralia</taxon>
        <taxon>Lophotrochozoa</taxon>
        <taxon>Mollusca</taxon>
        <taxon>Bivalvia</taxon>
        <taxon>Autobranchia</taxon>
        <taxon>Heteroconchia</taxon>
        <taxon>Euheterodonta</taxon>
        <taxon>Imparidentia</taxon>
        <taxon>Neoheterodontei</taxon>
        <taxon>Myida</taxon>
        <taxon>Dreissenoidea</taxon>
        <taxon>Dreissenidae</taxon>
        <taxon>Dreissena</taxon>
    </lineage>
</organism>
<reference evidence="1" key="1">
    <citation type="journal article" date="2019" name="bioRxiv">
        <title>The Genome of the Zebra Mussel, Dreissena polymorpha: A Resource for Invasive Species Research.</title>
        <authorList>
            <person name="McCartney M.A."/>
            <person name="Auch B."/>
            <person name="Kono T."/>
            <person name="Mallez S."/>
            <person name="Zhang Y."/>
            <person name="Obille A."/>
            <person name="Becker A."/>
            <person name="Abrahante J.E."/>
            <person name="Garbe J."/>
            <person name="Badalamenti J.P."/>
            <person name="Herman A."/>
            <person name="Mangelson H."/>
            <person name="Liachko I."/>
            <person name="Sullivan S."/>
            <person name="Sone E.D."/>
            <person name="Koren S."/>
            <person name="Silverstein K.A.T."/>
            <person name="Beckman K.B."/>
            <person name="Gohl D.M."/>
        </authorList>
    </citation>
    <scope>NUCLEOTIDE SEQUENCE</scope>
    <source>
        <strain evidence="1">Duluth1</strain>
        <tissue evidence="1">Whole animal</tissue>
    </source>
</reference>
<sequence>MLIKTQESPHVIETHDERIPKLPMVSRDLQQISRELSISNIDLARNDSNLPTNNKELQREQLPVQHHTAQQRNKAIEQIRTRSGRAVKTPSYLKDYVC</sequence>
<reference evidence="1" key="2">
    <citation type="submission" date="2020-11" db="EMBL/GenBank/DDBJ databases">
        <authorList>
            <person name="McCartney M.A."/>
            <person name="Auch B."/>
            <person name="Kono T."/>
            <person name="Mallez S."/>
            <person name="Becker A."/>
            <person name="Gohl D.M."/>
            <person name="Silverstein K.A.T."/>
            <person name="Koren S."/>
            <person name="Bechman K.B."/>
            <person name="Herman A."/>
            <person name="Abrahante J.E."/>
            <person name="Garbe J."/>
        </authorList>
    </citation>
    <scope>NUCLEOTIDE SEQUENCE</scope>
    <source>
        <strain evidence="1">Duluth1</strain>
        <tissue evidence="1">Whole animal</tissue>
    </source>
</reference>
<dbReference type="Proteomes" id="UP000828390">
    <property type="component" value="Unassembled WGS sequence"/>
</dbReference>
<evidence type="ECO:0000313" key="1">
    <source>
        <dbReference type="EMBL" id="KAH3752103.1"/>
    </source>
</evidence>
<dbReference type="EMBL" id="JAIWYP010000010">
    <property type="protein sequence ID" value="KAH3752103.1"/>
    <property type="molecule type" value="Genomic_DNA"/>
</dbReference>
<dbReference type="AlphaFoldDB" id="A0A9D4DNC5"/>
<protein>
    <submittedName>
        <fullName evidence="1">Uncharacterized protein</fullName>
    </submittedName>
</protein>